<proteinExistence type="inferred from homology"/>
<evidence type="ECO:0000313" key="9">
    <source>
        <dbReference type="EMBL" id="QKX58191.1"/>
    </source>
</evidence>
<dbReference type="KEGG" id="trg:TRUGW13939_05312"/>
<keyword evidence="10" id="KW-1185">Reference proteome</keyword>
<evidence type="ECO:0000256" key="5">
    <source>
        <dbReference type="ARBA" id="ARBA00023002"/>
    </source>
</evidence>
<dbReference type="Pfam" id="PF08240">
    <property type="entry name" value="ADH_N"/>
    <property type="match status" value="1"/>
</dbReference>
<dbReference type="InterPro" id="IPR013149">
    <property type="entry name" value="ADH-like_C"/>
</dbReference>
<dbReference type="InterPro" id="IPR013154">
    <property type="entry name" value="ADH-like_N"/>
</dbReference>
<keyword evidence="5" id="KW-0560">Oxidoreductase</keyword>
<dbReference type="PANTHER" id="PTHR42940:SF2">
    <property type="entry name" value="DEHYDROGENASE FAMILY OXIDOREDUCTASE, PUTATIVE (JCVI)-RELATED"/>
    <property type="match status" value="1"/>
</dbReference>
<dbReference type="AlphaFoldDB" id="A0A7H8QXQ6"/>
<dbReference type="Gene3D" id="3.90.180.10">
    <property type="entry name" value="Medium-chain alcohol dehydrogenases, catalytic domain"/>
    <property type="match status" value="1"/>
</dbReference>
<dbReference type="EMBL" id="CP055900">
    <property type="protein sequence ID" value="QKX58191.1"/>
    <property type="molecule type" value="Genomic_DNA"/>
</dbReference>
<dbReference type="RefSeq" id="XP_035344369.1">
    <property type="nucleotide sequence ID" value="XM_035488476.1"/>
</dbReference>
<comment type="similarity">
    <text evidence="2 7">Belongs to the zinc-containing alcohol dehydrogenase family.</text>
</comment>
<dbReference type="FunFam" id="3.40.50.720:FF:000039">
    <property type="entry name" value="Alcohol dehydrogenase AdhP"/>
    <property type="match status" value="1"/>
</dbReference>
<evidence type="ECO:0000256" key="1">
    <source>
        <dbReference type="ARBA" id="ARBA00001947"/>
    </source>
</evidence>
<evidence type="ECO:0000259" key="8">
    <source>
        <dbReference type="SMART" id="SM00829"/>
    </source>
</evidence>
<dbReference type="GO" id="GO:0005737">
    <property type="term" value="C:cytoplasm"/>
    <property type="evidence" value="ECO:0007669"/>
    <property type="project" value="TreeGrafter"/>
</dbReference>
<gene>
    <name evidence="9" type="ORF">TRUGW13939_05312</name>
</gene>
<sequence length="395" mass="42480">MHLRDVPEYPAECFPSDMRIYPFTREPIEAASREVESYEVKVIRQHPMSLPQKQLCAWVQTPGPEATIEFRNIEVPTTGPGEVLVKLEVSGVCHSDHHSIYGNTPMTTHIAGHEGVGTIVAVGPNVSEDLLNRRVGVSWLHRACGKCEICKVDYTHCPHQDNSGRNVSGTFQEYCLADADYVFDIPTEIPATIAAPLLCGGITMYGALVRADLHVGDFVVIPGAGGGLGHLGVQIADSMGLQVIAIDSGPDKEAICRESGARHFFDFRKSGTSLVDDVRSVTGGIGAHAVLCITGAPSAYGSALAMVRSLGKLVCVGIPPASYRLAVNPFEMLVRGLRIIGSTVGNKSHMSSLMDLVLQGKVRPTVQVYEFSELPDVMKKLEHATVAGRAVLKIS</sequence>
<keyword evidence="6" id="KW-0520">NAD</keyword>
<organism evidence="9 10">
    <name type="scientific">Talaromyces rugulosus</name>
    <name type="common">Penicillium rugulosum</name>
    <dbReference type="NCBI Taxonomy" id="121627"/>
    <lineage>
        <taxon>Eukaryota</taxon>
        <taxon>Fungi</taxon>
        <taxon>Dikarya</taxon>
        <taxon>Ascomycota</taxon>
        <taxon>Pezizomycotina</taxon>
        <taxon>Eurotiomycetes</taxon>
        <taxon>Eurotiomycetidae</taxon>
        <taxon>Eurotiales</taxon>
        <taxon>Trichocomaceae</taxon>
        <taxon>Talaromyces</taxon>
        <taxon>Talaromyces sect. Islandici</taxon>
    </lineage>
</organism>
<dbReference type="GeneID" id="55992810"/>
<name>A0A7H8QXQ6_TALRU</name>
<dbReference type="PROSITE" id="PS00059">
    <property type="entry name" value="ADH_ZINC"/>
    <property type="match status" value="1"/>
</dbReference>
<comment type="cofactor">
    <cofactor evidence="1 7">
        <name>Zn(2+)</name>
        <dbReference type="ChEBI" id="CHEBI:29105"/>
    </cofactor>
</comment>
<dbReference type="CDD" id="cd08297">
    <property type="entry name" value="CAD3"/>
    <property type="match status" value="1"/>
</dbReference>
<dbReference type="GO" id="GO:0008270">
    <property type="term" value="F:zinc ion binding"/>
    <property type="evidence" value="ECO:0007669"/>
    <property type="project" value="InterPro"/>
</dbReference>
<evidence type="ECO:0000256" key="7">
    <source>
        <dbReference type="RuleBase" id="RU361277"/>
    </source>
</evidence>
<evidence type="ECO:0000256" key="3">
    <source>
        <dbReference type="ARBA" id="ARBA00022723"/>
    </source>
</evidence>
<dbReference type="GO" id="GO:0004022">
    <property type="term" value="F:alcohol dehydrogenase (NAD+) activity"/>
    <property type="evidence" value="ECO:0007669"/>
    <property type="project" value="TreeGrafter"/>
</dbReference>
<dbReference type="Pfam" id="PF00107">
    <property type="entry name" value="ADH_zinc_N"/>
    <property type="match status" value="1"/>
</dbReference>
<feature type="domain" description="Enoyl reductase (ER)" evidence="8">
    <location>
        <begin position="63"/>
        <end position="392"/>
    </location>
</feature>
<dbReference type="InterPro" id="IPR020843">
    <property type="entry name" value="ER"/>
</dbReference>
<evidence type="ECO:0000313" key="10">
    <source>
        <dbReference type="Proteomes" id="UP000509510"/>
    </source>
</evidence>
<dbReference type="OrthoDB" id="1879366at2759"/>
<keyword evidence="4 7" id="KW-0862">Zinc</keyword>
<dbReference type="SUPFAM" id="SSF50129">
    <property type="entry name" value="GroES-like"/>
    <property type="match status" value="1"/>
</dbReference>
<accession>A0A7H8QXQ6</accession>
<evidence type="ECO:0000256" key="6">
    <source>
        <dbReference type="ARBA" id="ARBA00023027"/>
    </source>
</evidence>
<keyword evidence="3 7" id="KW-0479">Metal-binding</keyword>
<dbReference type="Gene3D" id="3.40.50.720">
    <property type="entry name" value="NAD(P)-binding Rossmann-like Domain"/>
    <property type="match status" value="1"/>
</dbReference>
<dbReference type="InterPro" id="IPR036291">
    <property type="entry name" value="NAD(P)-bd_dom_sf"/>
</dbReference>
<evidence type="ECO:0000256" key="4">
    <source>
        <dbReference type="ARBA" id="ARBA00022833"/>
    </source>
</evidence>
<dbReference type="SUPFAM" id="SSF51735">
    <property type="entry name" value="NAD(P)-binding Rossmann-fold domains"/>
    <property type="match status" value="1"/>
</dbReference>
<evidence type="ECO:0000256" key="2">
    <source>
        <dbReference type="ARBA" id="ARBA00008072"/>
    </source>
</evidence>
<dbReference type="InterPro" id="IPR002328">
    <property type="entry name" value="ADH_Zn_CS"/>
</dbReference>
<dbReference type="InterPro" id="IPR011032">
    <property type="entry name" value="GroES-like_sf"/>
</dbReference>
<dbReference type="SMART" id="SM00829">
    <property type="entry name" value="PKS_ER"/>
    <property type="match status" value="1"/>
</dbReference>
<dbReference type="Proteomes" id="UP000509510">
    <property type="component" value="Chromosome III"/>
</dbReference>
<reference evidence="10" key="1">
    <citation type="submission" date="2020-06" db="EMBL/GenBank/DDBJ databases">
        <title>A chromosome-scale genome assembly of Talaromyces rugulosus W13939.</title>
        <authorList>
            <person name="Wang B."/>
            <person name="Guo L."/>
            <person name="Ye K."/>
            <person name="Wang L."/>
        </authorList>
    </citation>
    <scope>NUCLEOTIDE SEQUENCE [LARGE SCALE GENOMIC DNA]</scope>
    <source>
        <strain evidence="10">W13939</strain>
    </source>
</reference>
<dbReference type="PANTHER" id="PTHR42940">
    <property type="entry name" value="ALCOHOL DEHYDROGENASE 1-RELATED"/>
    <property type="match status" value="1"/>
</dbReference>
<protein>
    <recommendedName>
        <fullName evidence="8">Enoyl reductase (ER) domain-containing protein</fullName>
    </recommendedName>
</protein>